<accession>N6U2W9</accession>
<dbReference type="AlphaFoldDB" id="N6U2W9"/>
<proteinExistence type="predicted"/>
<dbReference type="Proteomes" id="UP000012429">
    <property type="component" value="Unassembled WGS sequence"/>
</dbReference>
<reference evidence="1 2" key="1">
    <citation type="journal article" date="2012" name="BMC Genomics">
        <title>Genomic basis of broad host range and environmental adaptability of Rhizobium tropici CIAT 899 and Rhizobium sp. PRF 81 which are used in inoculants for common bean (Phaseolus vulgaris L.).</title>
        <authorList>
            <person name="Ormeno-Orrillo E."/>
            <person name="Menna P."/>
            <person name="Almeida L.G."/>
            <person name="Ollero F.J."/>
            <person name="Nicolas M.F."/>
            <person name="Pains Rodrigues E."/>
            <person name="Shigueyoshi Nakatani A."/>
            <person name="Silva Batista J.S."/>
            <person name="Oliveira Chueire L.M."/>
            <person name="Souza R.C."/>
            <person name="Ribeiro Vasconcelos A.T."/>
            <person name="Megias M."/>
            <person name="Hungria M."/>
            <person name="Martinez-Romero E."/>
        </authorList>
    </citation>
    <scope>NUCLEOTIDE SEQUENCE [LARGE SCALE GENOMIC DNA]</scope>
    <source>
        <strain evidence="1 2">PRF 81</strain>
    </source>
</reference>
<dbReference type="EMBL" id="AQHN01000061">
    <property type="protein sequence ID" value="ENN86974.1"/>
    <property type="molecule type" value="Genomic_DNA"/>
</dbReference>
<protein>
    <submittedName>
        <fullName evidence="1">Uncharacterized protein</fullName>
    </submittedName>
</protein>
<evidence type="ECO:0000313" key="1">
    <source>
        <dbReference type="EMBL" id="ENN86974.1"/>
    </source>
</evidence>
<evidence type="ECO:0000313" key="2">
    <source>
        <dbReference type="Proteomes" id="UP000012429"/>
    </source>
</evidence>
<name>N6U2W9_9HYPH</name>
<sequence length="165" mass="17745">MAVGDRHLTLRSCLVRLGDSGKIERGSKSSAVGSGLAVNEDRLWRVAHDLNQLLGLRLRQFAAGRHAKIDMVDIELLGLGDFPVVPMMAAVVAPQIDDGLDAILLLKLGYRLCGGLGGAIELARDDRMEVCRPDHMGIEAAGDCQDDSQSDSCVAHRTKEVTSKL</sequence>
<keyword evidence="2" id="KW-1185">Reference proteome</keyword>
<organism evidence="1 2">
    <name type="scientific">Rhizobium freirei PRF 81</name>
    <dbReference type="NCBI Taxonomy" id="363754"/>
    <lineage>
        <taxon>Bacteria</taxon>
        <taxon>Pseudomonadati</taxon>
        <taxon>Pseudomonadota</taxon>
        <taxon>Alphaproteobacteria</taxon>
        <taxon>Hyphomicrobiales</taxon>
        <taxon>Rhizobiaceae</taxon>
        <taxon>Rhizobium/Agrobacterium group</taxon>
        <taxon>Rhizobium</taxon>
    </lineage>
</organism>
<gene>
    <name evidence="1" type="ORF">RHSP_13925</name>
</gene>
<comment type="caution">
    <text evidence="1">The sequence shown here is derived from an EMBL/GenBank/DDBJ whole genome shotgun (WGS) entry which is preliminary data.</text>
</comment>